<reference evidence="1 2" key="1">
    <citation type="submission" date="2017-04" db="EMBL/GenBank/DDBJ databases">
        <title>Genome sequencing of [Candida] sorbophila.</title>
        <authorList>
            <person name="Ahn J.O."/>
        </authorList>
    </citation>
    <scope>NUCLEOTIDE SEQUENCE [LARGE SCALE GENOMIC DNA]</scope>
    <source>
        <strain evidence="1 2">DS02</strain>
    </source>
</reference>
<name>A0A2T0FDP6_9ASCO</name>
<sequence length="250" mass="27398">MTTTEPPAAQSSELAWVLNMAMVETTTVQLILQECLQRLEAPSKLAVTSSKSESHADVFPLDGPPPTHFPPQSMKGTLTRKGCDVNISVSAHLTWLNHPLKVNCQAPLVELSMVTSTLSRVERLLAPFTTLPPVHEFLDAVSEAQKFLTSVYGVLDGSWHQARSHLCTTVPIEDAPGTAVEISIAQEAIVVRFSAYESMGPLKKLVHQESERSPDPVLMAVSAKVKWALNELRHIEHKVSTCLNAQHSRP</sequence>
<accession>A0A2T0FDP6</accession>
<protein>
    <submittedName>
        <fullName evidence="1">Uncharacterized protein</fullName>
    </submittedName>
</protein>
<evidence type="ECO:0000313" key="1">
    <source>
        <dbReference type="EMBL" id="PRT53101.1"/>
    </source>
</evidence>
<gene>
    <name evidence="1" type="ORF">B9G98_00721</name>
</gene>
<comment type="caution">
    <text evidence="1">The sequence shown here is derived from an EMBL/GenBank/DDBJ whole genome shotgun (WGS) entry which is preliminary data.</text>
</comment>
<evidence type="ECO:0000313" key="2">
    <source>
        <dbReference type="Proteomes" id="UP000238350"/>
    </source>
</evidence>
<dbReference type="RefSeq" id="XP_024663047.1">
    <property type="nucleotide sequence ID" value="XM_024807279.1"/>
</dbReference>
<organism evidence="1 2">
    <name type="scientific">Wickerhamiella sorbophila</name>
    <dbReference type="NCBI Taxonomy" id="45607"/>
    <lineage>
        <taxon>Eukaryota</taxon>
        <taxon>Fungi</taxon>
        <taxon>Dikarya</taxon>
        <taxon>Ascomycota</taxon>
        <taxon>Saccharomycotina</taxon>
        <taxon>Dipodascomycetes</taxon>
        <taxon>Dipodascales</taxon>
        <taxon>Trichomonascaceae</taxon>
        <taxon>Wickerhamiella</taxon>
    </lineage>
</organism>
<dbReference type="EMBL" id="NDIQ01000001">
    <property type="protein sequence ID" value="PRT53101.1"/>
    <property type="molecule type" value="Genomic_DNA"/>
</dbReference>
<proteinExistence type="predicted"/>
<keyword evidence="2" id="KW-1185">Reference proteome</keyword>
<dbReference type="GeneID" id="36514470"/>
<dbReference type="AlphaFoldDB" id="A0A2T0FDP6"/>
<dbReference type="Proteomes" id="UP000238350">
    <property type="component" value="Unassembled WGS sequence"/>
</dbReference>